<dbReference type="AlphaFoldDB" id="A0A4E0QZS9"/>
<dbReference type="Pfam" id="PF01850">
    <property type="entry name" value="PIN"/>
    <property type="match status" value="1"/>
</dbReference>
<comment type="caution">
    <text evidence="3">The sequence shown here is derived from an EMBL/GenBank/DDBJ whole genome shotgun (WGS) entry which is preliminary data.</text>
</comment>
<evidence type="ECO:0000259" key="1">
    <source>
        <dbReference type="Pfam" id="PF01850"/>
    </source>
</evidence>
<organism evidence="3 4">
    <name type="scientific">Candidatus Thiomargarita nelsonii</name>
    <dbReference type="NCBI Taxonomy" id="1003181"/>
    <lineage>
        <taxon>Bacteria</taxon>
        <taxon>Pseudomonadati</taxon>
        <taxon>Pseudomonadota</taxon>
        <taxon>Gammaproteobacteria</taxon>
        <taxon>Thiotrichales</taxon>
        <taxon>Thiotrichaceae</taxon>
        <taxon>Thiomargarita</taxon>
    </lineage>
</organism>
<dbReference type="InterPro" id="IPR029060">
    <property type="entry name" value="PIN-like_dom_sf"/>
</dbReference>
<dbReference type="EMBL" id="JSZA02000167">
    <property type="protein sequence ID" value="TGO02297.1"/>
    <property type="molecule type" value="Genomic_DNA"/>
</dbReference>
<evidence type="ECO:0000313" key="2">
    <source>
        <dbReference type="EMBL" id="TGO02297.1"/>
    </source>
</evidence>
<protein>
    <recommendedName>
        <fullName evidence="1">PIN domain-containing protein</fullName>
    </recommendedName>
</protein>
<sequence>MNGKPIYYWDTCVFIDWLMSSHSSRTSEEMNGISQVAQLIDKNEAILVVSSIVRIEILACTLSDEAQEKLTQLFMRRNFQEIAVDKRIASLAHDIRNFYQQEKQNAINIKTPDAIHLATAIHYQVNQFHTFDGKRKRGLLRLSGNVAGHNLTICKPNKTP</sequence>
<dbReference type="SUPFAM" id="SSF88723">
    <property type="entry name" value="PIN domain-like"/>
    <property type="match status" value="1"/>
</dbReference>
<evidence type="ECO:0000313" key="3">
    <source>
        <dbReference type="EMBL" id="TGO02301.1"/>
    </source>
</evidence>
<name>A0A4E0QZS9_9GAMM</name>
<evidence type="ECO:0000313" key="4">
    <source>
        <dbReference type="Proteomes" id="UP000030428"/>
    </source>
</evidence>
<dbReference type="InterPro" id="IPR002716">
    <property type="entry name" value="PIN_dom"/>
</dbReference>
<dbReference type="Proteomes" id="UP000030428">
    <property type="component" value="Unassembled WGS sequence"/>
</dbReference>
<dbReference type="EMBL" id="JSZA02000167">
    <property type="protein sequence ID" value="TGO02301.1"/>
    <property type="molecule type" value="Genomic_DNA"/>
</dbReference>
<keyword evidence="4" id="KW-1185">Reference proteome</keyword>
<proteinExistence type="predicted"/>
<accession>A0A4E0QZS9</accession>
<reference evidence="3 4" key="1">
    <citation type="journal article" date="2016" name="Front. Microbiol.">
        <title>Single-Cell (Meta-)Genomics of a Dimorphic Candidatus Thiomargarita nelsonii Reveals Genomic Plasticity.</title>
        <authorList>
            <person name="Flood B.E."/>
            <person name="Fliss P."/>
            <person name="Jones D.S."/>
            <person name="Dick G.J."/>
            <person name="Jain S."/>
            <person name="Kaster A.K."/>
            <person name="Winkel M."/>
            <person name="Mussmann M."/>
            <person name="Bailey J."/>
        </authorList>
    </citation>
    <scope>NUCLEOTIDE SEQUENCE [LARGE SCALE GENOMIC DNA]</scope>
    <source>
        <strain evidence="3">Hydrate Ridge</strain>
    </source>
</reference>
<gene>
    <name evidence="2" type="ORF">PN36_27255</name>
    <name evidence="3" type="ORF">PN36_27275</name>
</gene>
<feature type="domain" description="PIN" evidence="1">
    <location>
        <begin position="7"/>
        <end position="134"/>
    </location>
</feature>
<dbReference type="Gene3D" id="3.40.50.1010">
    <property type="entry name" value="5'-nuclease"/>
    <property type="match status" value="1"/>
</dbReference>